<dbReference type="InterPro" id="IPR000873">
    <property type="entry name" value="AMP-dep_synth/lig_dom"/>
</dbReference>
<protein>
    <submittedName>
        <fullName evidence="4">Acetoacetyl-CoA synthetase</fullName>
    </submittedName>
</protein>
<dbReference type="Proteomes" id="UP000499080">
    <property type="component" value="Unassembled WGS sequence"/>
</dbReference>
<organism evidence="4 5">
    <name type="scientific">Araneus ventricosus</name>
    <name type="common">Orbweaver spider</name>
    <name type="synonym">Epeira ventricosa</name>
    <dbReference type="NCBI Taxonomy" id="182803"/>
    <lineage>
        <taxon>Eukaryota</taxon>
        <taxon>Metazoa</taxon>
        <taxon>Ecdysozoa</taxon>
        <taxon>Arthropoda</taxon>
        <taxon>Chelicerata</taxon>
        <taxon>Arachnida</taxon>
        <taxon>Araneae</taxon>
        <taxon>Araneomorphae</taxon>
        <taxon>Entelegynae</taxon>
        <taxon>Araneoidea</taxon>
        <taxon>Araneidae</taxon>
        <taxon>Araneus</taxon>
    </lineage>
</organism>
<reference evidence="4 5" key="1">
    <citation type="journal article" date="2019" name="Sci. Rep.">
        <title>Orb-weaving spider Araneus ventricosus genome elucidates the spidroin gene catalogue.</title>
        <authorList>
            <person name="Kono N."/>
            <person name="Nakamura H."/>
            <person name="Ohtoshi R."/>
            <person name="Moran D.A.P."/>
            <person name="Shinohara A."/>
            <person name="Yoshida Y."/>
            <person name="Fujiwara M."/>
            <person name="Mori M."/>
            <person name="Tomita M."/>
            <person name="Arakawa K."/>
        </authorList>
    </citation>
    <scope>NUCLEOTIDE SEQUENCE [LARGE SCALE GENOMIC DNA]</scope>
</reference>
<proteinExistence type="inferred from homology"/>
<dbReference type="Pfam" id="PF00501">
    <property type="entry name" value="AMP-binding"/>
    <property type="match status" value="1"/>
</dbReference>
<keyword evidence="5" id="KW-1185">Reference proteome</keyword>
<feature type="domain" description="Acetyl-coenzyme A synthetase N-terminal" evidence="3">
    <location>
        <begin position="55"/>
        <end position="112"/>
    </location>
</feature>
<dbReference type="PROSITE" id="PS00455">
    <property type="entry name" value="AMP_BINDING"/>
    <property type="match status" value="1"/>
</dbReference>
<feature type="domain" description="AMP-dependent synthetase/ligase" evidence="2">
    <location>
        <begin position="213"/>
        <end position="427"/>
    </location>
</feature>
<dbReference type="SUPFAM" id="SSF56801">
    <property type="entry name" value="Acetyl-CoA synthetase-like"/>
    <property type="match status" value="1"/>
</dbReference>
<dbReference type="Pfam" id="PF16177">
    <property type="entry name" value="ACAS_N"/>
    <property type="match status" value="1"/>
</dbReference>
<evidence type="ECO:0000259" key="2">
    <source>
        <dbReference type="Pfam" id="PF00501"/>
    </source>
</evidence>
<evidence type="ECO:0000256" key="1">
    <source>
        <dbReference type="ARBA" id="ARBA00006432"/>
    </source>
</evidence>
<dbReference type="PANTHER" id="PTHR42921">
    <property type="entry name" value="ACETOACETYL-COA SYNTHETASE"/>
    <property type="match status" value="1"/>
</dbReference>
<comment type="caution">
    <text evidence="4">The sequence shown here is derived from an EMBL/GenBank/DDBJ whole genome shotgun (WGS) entry which is preliminary data.</text>
</comment>
<evidence type="ECO:0000259" key="3">
    <source>
        <dbReference type="Pfam" id="PF16177"/>
    </source>
</evidence>
<dbReference type="InterPro" id="IPR042099">
    <property type="entry name" value="ANL_N_sf"/>
</dbReference>
<dbReference type="PANTHER" id="PTHR42921:SF1">
    <property type="entry name" value="ACETOACETYL-COA SYNTHETASE"/>
    <property type="match status" value="1"/>
</dbReference>
<evidence type="ECO:0000313" key="5">
    <source>
        <dbReference type="Proteomes" id="UP000499080"/>
    </source>
</evidence>
<dbReference type="Gene3D" id="3.40.50.12780">
    <property type="entry name" value="N-terminal domain of ligase-like"/>
    <property type="match status" value="1"/>
</dbReference>
<gene>
    <name evidence="4" type="primary">Aacs_10</name>
    <name evidence="4" type="ORF">AVEN_145004_1</name>
</gene>
<dbReference type="InterPro" id="IPR032387">
    <property type="entry name" value="ACAS_N"/>
</dbReference>
<dbReference type="EMBL" id="BGPR01011885">
    <property type="protein sequence ID" value="GBN53442.1"/>
    <property type="molecule type" value="Genomic_DNA"/>
</dbReference>
<accession>A0A4Y2PQQ8</accession>
<sequence length="588" mass="66614">MFRFSSAAVSLNKNGFVDILESNPIVVWNKKVPDTELDKFKKIVEKKYGQHFNSYWDFHKWSVDNYTDFWKEIWHFFDVIASKPYDEVLVKTGCGFLDNEWFSGARLNFAENLMRIRDDRLALICADEHGNEDSVTFSEMFEEVRKYAAAFRKHGLTVGDLVACAPNATAVIILATKPQTVSRLSEIPKSVLLEEFLQSGRSSDGTLPELLFEQLPFDHPMAINFTSGTTGLPKGVVHSAGTFISGLRDLALHWNLRNGDTVYTYCPVGWSVWDIHLPCLAIGAKIFLFDGSPDYKKKGFTLWDCLSKYKVTYAYLSPSCLNTLESAGVEPEPGMNFESLKIIGIGSGPSQIRNFEFLQGKVNKNLFVSSIYGATESFGMFSGIDLNTPCYSSECQVPALGCDLHVFDTEGRSVVGRRGEMVVKTPTPAFPIYLWKDENNERLNETYFSKYPGVWSQNDEGWINPKTKGIIVIGRSDLTLKQDNVRFSAGDVYFAIDRMEELEDFICVGQDKWTGETRAVLFVKMKNGYKFTPELRDKIAETIKREVSIDNLPKLILEIPDIPVSIVSSHNLENFKDTTKKKNPNYYR</sequence>
<dbReference type="OrthoDB" id="6431891at2759"/>
<comment type="similarity">
    <text evidence="1">Belongs to the ATP-dependent AMP-binding enzyme family.</text>
</comment>
<name>A0A4Y2PQQ8_ARAVE</name>
<evidence type="ECO:0000313" key="4">
    <source>
        <dbReference type="EMBL" id="GBN53442.1"/>
    </source>
</evidence>
<dbReference type="GO" id="GO:0030729">
    <property type="term" value="F:acetoacetate-CoA ligase activity"/>
    <property type="evidence" value="ECO:0007669"/>
    <property type="project" value="TreeGrafter"/>
</dbReference>
<dbReference type="AlphaFoldDB" id="A0A4Y2PQQ8"/>
<dbReference type="InterPro" id="IPR020845">
    <property type="entry name" value="AMP-binding_CS"/>
</dbReference>